<evidence type="ECO:0000313" key="2">
    <source>
        <dbReference type="Proteomes" id="UP001314170"/>
    </source>
</evidence>
<organism evidence="1 2">
    <name type="scientific">Dovyalis caffra</name>
    <dbReference type="NCBI Taxonomy" id="77055"/>
    <lineage>
        <taxon>Eukaryota</taxon>
        <taxon>Viridiplantae</taxon>
        <taxon>Streptophyta</taxon>
        <taxon>Embryophyta</taxon>
        <taxon>Tracheophyta</taxon>
        <taxon>Spermatophyta</taxon>
        <taxon>Magnoliopsida</taxon>
        <taxon>eudicotyledons</taxon>
        <taxon>Gunneridae</taxon>
        <taxon>Pentapetalae</taxon>
        <taxon>rosids</taxon>
        <taxon>fabids</taxon>
        <taxon>Malpighiales</taxon>
        <taxon>Salicaceae</taxon>
        <taxon>Flacourtieae</taxon>
        <taxon>Dovyalis</taxon>
    </lineage>
</organism>
<dbReference type="AlphaFoldDB" id="A0AAV1R8D1"/>
<dbReference type="Proteomes" id="UP001314170">
    <property type="component" value="Unassembled WGS sequence"/>
</dbReference>
<evidence type="ECO:0000313" key="1">
    <source>
        <dbReference type="EMBL" id="CAK7329302.1"/>
    </source>
</evidence>
<keyword evidence="2" id="KW-1185">Reference proteome</keyword>
<accession>A0AAV1R8D1</accession>
<protein>
    <submittedName>
        <fullName evidence="1">Uncharacterized protein</fullName>
    </submittedName>
</protein>
<sequence length="199" mass="22318">MGYTISCVKSLQVFRPGGFQGGGIEGPPYLHPQLMHRAQAKTNDDYVVKTFKKLPMLYQEKIIEELSDQLHQQVLVKKLSDESEEAFRLRCFVELFTKLPSDSRQSFNNEFQFPLKLPFHSYNRFEGNSHHDTRGPSVSRTILSGLSEGLAQQIAQGPFEGIVGEESSLTLDFFKVKALYLRGAHGVEDGSASTTTSTK</sequence>
<proteinExistence type="predicted"/>
<reference evidence="1 2" key="1">
    <citation type="submission" date="2024-01" db="EMBL/GenBank/DDBJ databases">
        <authorList>
            <person name="Waweru B."/>
        </authorList>
    </citation>
    <scope>NUCLEOTIDE SEQUENCE [LARGE SCALE GENOMIC DNA]</scope>
</reference>
<comment type="caution">
    <text evidence="1">The sequence shown here is derived from an EMBL/GenBank/DDBJ whole genome shotgun (WGS) entry which is preliminary data.</text>
</comment>
<dbReference type="EMBL" id="CAWUPB010000913">
    <property type="protein sequence ID" value="CAK7329302.1"/>
    <property type="molecule type" value="Genomic_DNA"/>
</dbReference>
<gene>
    <name evidence="1" type="ORF">DCAF_LOCUS7057</name>
</gene>
<name>A0AAV1R8D1_9ROSI</name>